<dbReference type="PANTHER" id="PTHR34980">
    <property type="entry name" value="INNER MEMBRANE PROTEIN-RELATED-RELATED"/>
    <property type="match status" value="1"/>
</dbReference>
<dbReference type="RefSeq" id="WP_207298607.1">
    <property type="nucleotide sequence ID" value="NZ_CP071448.1"/>
</dbReference>
<dbReference type="InterPro" id="IPR008523">
    <property type="entry name" value="DUF805"/>
</dbReference>
<feature type="transmembrane region" description="Helical" evidence="1">
    <location>
        <begin position="90"/>
        <end position="110"/>
    </location>
</feature>
<dbReference type="Pfam" id="PF05656">
    <property type="entry name" value="DUF805"/>
    <property type="match status" value="1"/>
</dbReference>
<feature type="transmembrane region" description="Helical" evidence="1">
    <location>
        <begin position="56"/>
        <end position="78"/>
    </location>
</feature>
<evidence type="ECO:0000256" key="1">
    <source>
        <dbReference type="SAM" id="Phobius"/>
    </source>
</evidence>
<protein>
    <submittedName>
        <fullName evidence="2">DUF805 domain-containing protein</fullName>
    </submittedName>
</protein>
<dbReference type="PANTHER" id="PTHR34980:SF2">
    <property type="entry name" value="INNER MEMBRANE PROTEIN YHAH-RELATED"/>
    <property type="match status" value="1"/>
</dbReference>
<dbReference type="Proteomes" id="UP000663440">
    <property type="component" value="Chromosome"/>
</dbReference>
<dbReference type="EMBL" id="CP071448">
    <property type="protein sequence ID" value="QSW91491.1"/>
    <property type="molecule type" value="Genomic_DNA"/>
</dbReference>
<evidence type="ECO:0000313" key="2">
    <source>
        <dbReference type="EMBL" id="QSW91491.1"/>
    </source>
</evidence>
<evidence type="ECO:0000313" key="3">
    <source>
        <dbReference type="Proteomes" id="UP000663440"/>
    </source>
</evidence>
<keyword evidence="1" id="KW-0812">Transmembrane</keyword>
<keyword evidence="1" id="KW-0472">Membrane</keyword>
<proteinExistence type="predicted"/>
<reference evidence="2 3" key="1">
    <citation type="submission" date="2021-03" db="EMBL/GenBank/DDBJ databases">
        <title>Flavobacterium kribbensis sp. nov, an endophytic bacteria, isolated from soybean.</title>
        <authorList>
            <person name="Lee J."/>
            <person name="Seo J."/>
        </authorList>
    </citation>
    <scope>NUCLEOTIDE SEQUENCE [LARGE SCALE GENOMIC DNA]</scope>
    <source>
        <strain evidence="2 3">BB8</strain>
    </source>
</reference>
<feature type="transmembrane region" description="Helical" evidence="1">
    <location>
        <begin position="25"/>
        <end position="50"/>
    </location>
</feature>
<gene>
    <name evidence="2" type="ORF">J0383_11960</name>
</gene>
<organism evidence="2 3">
    <name type="scientific">Flavobacterium endoglycinae</name>
    <dbReference type="NCBI Taxonomy" id="2816357"/>
    <lineage>
        <taxon>Bacteria</taxon>
        <taxon>Pseudomonadati</taxon>
        <taxon>Bacteroidota</taxon>
        <taxon>Flavobacteriia</taxon>
        <taxon>Flavobacteriales</taxon>
        <taxon>Flavobacteriaceae</taxon>
        <taxon>Flavobacterium</taxon>
    </lineage>
</organism>
<keyword evidence="1" id="KW-1133">Transmembrane helix</keyword>
<keyword evidence="3" id="KW-1185">Reference proteome</keyword>
<sequence>MIEWYKKVVFENYANFKGRARRSEYWYFALASSLICFALMIIGLIIGGILGDALTGVFVGYGLFLLYSLATLIPLLAVTVRRMHDIGKSGWYYFVSFIPLIGGIWALILLCTEGNYGPNQYGSDPKNNVEEINEIGKVELQ</sequence>
<accession>A0ABX7QK48</accession>
<name>A0ABX7QK48_9FLAO</name>